<evidence type="ECO:0000256" key="6">
    <source>
        <dbReference type="PROSITE-ProRule" id="PRU01091"/>
    </source>
</evidence>
<evidence type="ECO:0000256" key="3">
    <source>
        <dbReference type="ARBA" id="ARBA00023015"/>
    </source>
</evidence>
<evidence type="ECO:0000259" key="8">
    <source>
        <dbReference type="PROSITE" id="PS51755"/>
    </source>
</evidence>
<dbReference type="Pfam" id="PF03704">
    <property type="entry name" value="BTAD"/>
    <property type="match status" value="1"/>
</dbReference>
<keyword evidence="9" id="KW-0614">Plasmid</keyword>
<feature type="region of interest" description="Disordered" evidence="7">
    <location>
        <begin position="372"/>
        <end position="391"/>
    </location>
</feature>
<proteinExistence type="inferred from homology"/>
<dbReference type="Gene3D" id="1.10.10.10">
    <property type="entry name" value="Winged helix-like DNA-binding domain superfamily/Winged helix DNA-binding domain"/>
    <property type="match status" value="1"/>
</dbReference>
<dbReference type="SUPFAM" id="SSF48452">
    <property type="entry name" value="TPR-like"/>
    <property type="match status" value="1"/>
</dbReference>
<dbReference type="SUPFAM" id="SSF46894">
    <property type="entry name" value="C-terminal effector domain of the bipartite response regulators"/>
    <property type="match status" value="1"/>
</dbReference>
<accession>A0AAX3ZVE5</accession>
<feature type="DNA-binding region" description="OmpR/PhoB-type" evidence="6">
    <location>
        <begin position="1"/>
        <end position="90"/>
    </location>
</feature>
<evidence type="ECO:0000256" key="2">
    <source>
        <dbReference type="ARBA" id="ARBA00023012"/>
    </source>
</evidence>
<keyword evidence="3" id="KW-0805">Transcription regulation</keyword>
<dbReference type="PROSITE" id="PS51755">
    <property type="entry name" value="OMPR_PHOB"/>
    <property type="match status" value="1"/>
</dbReference>
<dbReference type="GO" id="GO:0006355">
    <property type="term" value="P:regulation of DNA-templated transcription"/>
    <property type="evidence" value="ECO:0007669"/>
    <property type="project" value="InterPro"/>
</dbReference>
<dbReference type="SMART" id="SM01043">
    <property type="entry name" value="BTAD"/>
    <property type="match status" value="1"/>
</dbReference>
<name>A0AAX3ZVE5_STRRO</name>
<dbReference type="InterPro" id="IPR036388">
    <property type="entry name" value="WH-like_DNA-bd_sf"/>
</dbReference>
<dbReference type="Proteomes" id="UP001231701">
    <property type="component" value="Plasmid unnamed"/>
</dbReference>
<organism evidence="9 10">
    <name type="scientific">Streptomyces rochei</name>
    <name type="common">Streptomyces parvullus</name>
    <dbReference type="NCBI Taxonomy" id="1928"/>
    <lineage>
        <taxon>Bacteria</taxon>
        <taxon>Bacillati</taxon>
        <taxon>Actinomycetota</taxon>
        <taxon>Actinomycetes</taxon>
        <taxon>Kitasatosporales</taxon>
        <taxon>Streptomycetaceae</taxon>
        <taxon>Streptomyces</taxon>
        <taxon>Streptomyces rochei group</taxon>
    </lineage>
</organism>
<feature type="domain" description="OmpR/PhoB-type" evidence="8">
    <location>
        <begin position="1"/>
        <end position="90"/>
    </location>
</feature>
<dbReference type="InterPro" id="IPR021224">
    <property type="entry name" value="DUF2690"/>
</dbReference>
<comment type="similarity">
    <text evidence="1">Belongs to the AfsR/DnrI/RedD regulatory family.</text>
</comment>
<dbReference type="RefSeq" id="WP_306693633.1">
    <property type="nucleotide sequence ID" value="NZ_CP121272.1"/>
</dbReference>
<dbReference type="PANTHER" id="PTHR35807">
    <property type="entry name" value="TRANSCRIPTIONAL REGULATOR REDD-RELATED"/>
    <property type="match status" value="1"/>
</dbReference>
<feature type="region of interest" description="Disordered" evidence="7">
    <location>
        <begin position="242"/>
        <end position="335"/>
    </location>
</feature>
<evidence type="ECO:0000256" key="7">
    <source>
        <dbReference type="SAM" id="MobiDB-lite"/>
    </source>
</evidence>
<reference evidence="9" key="1">
    <citation type="submission" date="2023-03" db="EMBL/GenBank/DDBJ databases">
        <title>Borrelidin-producing and root-colonizing Streptomyces rochei is a potent biopesticide for soil-borne oomycete-caused plant diseases.</title>
        <authorList>
            <person name="Zhou D."/>
            <person name="Wang X."/>
            <person name="Navarro-Munoz J.C."/>
            <person name="Li W."/>
            <person name="Li J."/>
            <person name="Jiu M."/>
            <person name="Deng S."/>
            <person name="Ye Y."/>
            <person name="Daly P."/>
            <person name="Wei L."/>
        </authorList>
    </citation>
    <scope>NUCLEOTIDE SEQUENCE</scope>
    <source>
        <strain evidence="9">JK1</strain>
        <plasmid evidence="9">unnamed</plasmid>
    </source>
</reference>
<feature type="compositionally biased region" description="Acidic residues" evidence="7">
    <location>
        <begin position="287"/>
        <end position="299"/>
    </location>
</feature>
<dbReference type="Pfam" id="PF00486">
    <property type="entry name" value="Trans_reg_C"/>
    <property type="match status" value="1"/>
</dbReference>
<dbReference type="Pfam" id="PF10901">
    <property type="entry name" value="DUF2690"/>
    <property type="match status" value="1"/>
</dbReference>
<dbReference type="Gene3D" id="1.25.40.10">
    <property type="entry name" value="Tetratricopeptide repeat domain"/>
    <property type="match status" value="1"/>
</dbReference>
<feature type="region of interest" description="Disordered" evidence="7">
    <location>
        <begin position="492"/>
        <end position="514"/>
    </location>
</feature>
<dbReference type="CDD" id="cd15831">
    <property type="entry name" value="BTAD"/>
    <property type="match status" value="1"/>
</dbReference>
<keyword evidence="2" id="KW-0902">Two-component regulatory system</keyword>
<dbReference type="GO" id="GO:0003677">
    <property type="term" value="F:DNA binding"/>
    <property type="evidence" value="ECO:0007669"/>
    <property type="project" value="UniProtKB-UniRule"/>
</dbReference>
<dbReference type="SMART" id="SM00862">
    <property type="entry name" value="Trans_reg_C"/>
    <property type="match status" value="1"/>
</dbReference>
<dbReference type="InterPro" id="IPR011990">
    <property type="entry name" value="TPR-like_helical_dom_sf"/>
</dbReference>
<evidence type="ECO:0000256" key="4">
    <source>
        <dbReference type="ARBA" id="ARBA00023125"/>
    </source>
</evidence>
<dbReference type="EMBL" id="CP121272">
    <property type="protein sequence ID" value="WMC90939.1"/>
    <property type="molecule type" value="Genomic_DNA"/>
</dbReference>
<dbReference type="GeneID" id="90947445"/>
<dbReference type="InterPro" id="IPR051677">
    <property type="entry name" value="AfsR-DnrI-RedD_regulator"/>
</dbReference>
<dbReference type="InterPro" id="IPR005158">
    <property type="entry name" value="BTAD"/>
</dbReference>
<dbReference type="AlphaFoldDB" id="A0AAX3ZVE5"/>
<evidence type="ECO:0000313" key="10">
    <source>
        <dbReference type="Proteomes" id="UP001231701"/>
    </source>
</evidence>
<feature type="compositionally biased region" description="Gly residues" evidence="7">
    <location>
        <begin position="242"/>
        <end position="253"/>
    </location>
</feature>
<evidence type="ECO:0000256" key="1">
    <source>
        <dbReference type="ARBA" id="ARBA00005820"/>
    </source>
</evidence>
<geneLocation type="plasmid" evidence="9 10">
    <name>unnamed</name>
</geneLocation>
<evidence type="ECO:0000313" key="9">
    <source>
        <dbReference type="EMBL" id="WMC90939.1"/>
    </source>
</evidence>
<feature type="compositionally biased region" description="Basic and acidic residues" evidence="7">
    <location>
        <begin position="317"/>
        <end position="328"/>
    </location>
</feature>
<dbReference type="PANTHER" id="PTHR35807:SF1">
    <property type="entry name" value="TRANSCRIPTIONAL REGULATOR REDD"/>
    <property type="match status" value="1"/>
</dbReference>
<keyword evidence="5" id="KW-0804">Transcription</keyword>
<gene>
    <name evidence="9" type="ORF">P7W03_35440</name>
</gene>
<keyword evidence="4 6" id="KW-0238">DNA-binding</keyword>
<sequence>MEVRLLGPVEVISDDGSRLPLTASMPRTVLAALALRPGETVLADTVIDQIWGENAPRTARATLRSHVMRLRKILPEQRLHTGSGGYRLAVRPEETDLGRLRDLLRQARERTGEDPAGALAMLEQGSVLWRGSPLSGVADSPLLAAEKPRLEELRLAAAEERFALCLSLGHHFTVLDEISEASAAFPLREGFAAQLMQALHAWGRTAEALAVYRQTRRRLIDELGIEPGAELRRVEKLILTGGGKGWEGTGEGGRVPIVGEPRARAGRETGKADVTGPLPEQGTTQDPEGDEREDQEPDTPGDPAEQRDGTAASPVDHVGHRDPTDPERNAPVPLASPARRMRTIWSGLITATAAAIGSALGVMLTLVVGPEPSRSTGAPTAAATPARGAPSCSGFECVGKDPERLGCHVGVWTAAAVEHGQLLVELRYSPTCRAAWSRITGAGVGDVARVEEVRGESQERTLNYDQDTYSPMVEAPYPAAARACAHLKNGQKVCTERGGPSPLPEARTDESHRS</sequence>
<dbReference type="GO" id="GO:0000160">
    <property type="term" value="P:phosphorelay signal transduction system"/>
    <property type="evidence" value="ECO:0007669"/>
    <property type="project" value="UniProtKB-KW"/>
</dbReference>
<dbReference type="InterPro" id="IPR001867">
    <property type="entry name" value="OmpR/PhoB-type_DNA-bd"/>
</dbReference>
<feature type="compositionally biased region" description="Basic and acidic residues" evidence="7">
    <location>
        <begin position="261"/>
        <end position="271"/>
    </location>
</feature>
<evidence type="ECO:0000256" key="5">
    <source>
        <dbReference type="ARBA" id="ARBA00023163"/>
    </source>
</evidence>
<protein>
    <submittedName>
        <fullName evidence="9">BTAD domain-containing putative transcriptional regulator</fullName>
    </submittedName>
</protein>
<dbReference type="InterPro" id="IPR016032">
    <property type="entry name" value="Sig_transdc_resp-reg_C-effctor"/>
</dbReference>